<feature type="transmembrane region" description="Helical" evidence="1">
    <location>
        <begin position="47"/>
        <end position="80"/>
    </location>
</feature>
<dbReference type="Proteomes" id="UP001464891">
    <property type="component" value="Unassembled WGS sequence"/>
</dbReference>
<dbReference type="EMBL" id="JAMPKM010000031">
    <property type="protein sequence ID" value="MEP0820480.1"/>
    <property type="molecule type" value="Genomic_DNA"/>
</dbReference>
<keyword evidence="1" id="KW-0812">Transmembrane</keyword>
<evidence type="ECO:0000313" key="2">
    <source>
        <dbReference type="EMBL" id="MEP0820480.1"/>
    </source>
</evidence>
<name>A0ABV0JFB7_9CYAN</name>
<protein>
    <submittedName>
        <fullName evidence="2">Uncharacterized protein</fullName>
    </submittedName>
</protein>
<proteinExistence type="predicted"/>
<reference evidence="2 3" key="1">
    <citation type="submission" date="2022-04" db="EMBL/GenBank/DDBJ databases">
        <title>Positive selection, recombination, and allopatry shape intraspecific diversity of widespread and dominant cyanobacteria.</title>
        <authorList>
            <person name="Wei J."/>
            <person name="Shu W."/>
            <person name="Hu C."/>
        </authorList>
    </citation>
    <scope>NUCLEOTIDE SEQUENCE [LARGE SCALE GENOMIC DNA]</scope>
    <source>
        <strain evidence="2 3">GB2-A4</strain>
    </source>
</reference>
<evidence type="ECO:0000313" key="3">
    <source>
        <dbReference type="Proteomes" id="UP001464891"/>
    </source>
</evidence>
<keyword evidence="3" id="KW-1185">Reference proteome</keyword>
<dbReference type="RefSeq" id="WP_190441477.1">
    <property type="nucleotide sequence ID" value="NZ_JAMPKM010000031.1"/>
</dbReference>
<sequence>MMNNPCNESFSVLLTQGQIADAFENRITELEQEAHEFRLDVESGKLLSAALGVVGLVLSANPVIAVLGGFGVCGYAWMVLTDYQKTKKLLPIPCLRKGVFELFAAAGEYSDTRQVQPDDPTDDVSSCLPPAQATEYQLLVLAGDRLVPFLKQVPAERRFAAYRYTLRQAAIRHALPTLEEAIAASDAPAFPTTDTGLQAATELLPANTEQATPADTTLQAAAPTALQWPDNPGDRPADTPVDTPVEGALNLSSGTLEERIELLMDALERDGFPIVRLIDEPFLWSYGESQSGKTTIINLVNACRLGLGFKVSYASTDNDFPPLKWDRLAIGEAKYRDYLDTVVELASEAKKGQLEGTAFTLDEIFQVAQILELDLNPLMTAAIAKANKSRACYSFITQNDTLTGLKLEGVRDALENMRVFITAHAVRPEKRGRPHPSGSYTIQFPKGQPERWTLPAWILTETNGYGEPDPVQWVLNRLPELSASQARPVEPQQQAETPVQTRQQLENLLALEFNVTPQLPSDSQPEQKAIAPHLQAIIDYFQKRSERLKPRDVSRASLAALKNVSTDKIRGYMDELAKLNVLQCEGDVFYLK</sequence>
<accession>A0ABV0JFB7</accession>
<keyword evidence="1" id="KW-0472">Membrane</keyword>
<keyword evidence="1" id="KW-1133">Transmembrane helix</keyword>
<organism evidence="2 3">
    <name type="scientific">Trichocoleus desertorum GB2-A4</name>
    <dbReference type="NCBI Taxonomy" id="2933944"/>
    <lineage>
        <taxon>Bacteria</taxon>
        <taxon>Bacillati</taxon>
        <taxon>Cyanobacteriota</taxon>
        <taxon>Cyanophyceae</taxon>
        <taxon>Leptolyngbyales</taxon>
        <taxon>Trichocoleusaceae</taxon>
        <taxon>Trichocoleus</taxon>
    </lineage>
</organism>
<comment type="caution">
    <text evidence="2">The sequence shown here is derived from an EMBL/GenBank/DDBJ whole genome shotgun (WGS) entry which is preliminary data.</text>
</comment>
<gene>
    <name evidence="2" type="ORF">NC998_25630</name>
</gene>
<evidence type="ECO:0000256" key="1">
    <source>
        <dbReference type="SAM" id="Phobius"/>
    </source>
</evidence>